<feature type="transmembrane region" description="Helical" evidence="2">
    <location>
        <begin position="374"/>
        <end position="402"/>
    </location>
</feature>
<proteinExistence type="predicted"/>
<evidence type="ECO:0000313" key="5">
    <source>
        <dbReference type="Proteomes" id="UP001382904"/>
    </source>
</evidence>
<keyword evidence="5" id="KW-1185">Reference proteome</keyword>
<gene>
    <name evidence="4" type="ORF">WKI68_27565</name>
</gene>
<feature type="domain" description="DUF7847" evidence="3">
    <location>
        <begin position="166"/>
        <end position="402"/>
    </location>
</feature>
<feature type="transmembrane region" description="Helical" evidence="2">
    <location>
        <begin position="324"/>
        <end position="354"/>
    </location>
</feature>
<feature type="transmembrane region" description="Helical" evidence="2">
    <location>
        <begin position="235"/>
        <end position="262"/>
    </location>
</feature>
<dbReference type="PANTHER" id="PTHR33133:SF1">
    <property type="entry name" value="EXPRESSED PROTEIN-RELATED"/>
    <property type="match status" value="1"/>
</dbReference>
<feature type="region of interest" description="Disordered" evidence="1">
    <location>
        <begin position="424"/>
        <end position="465"/>
    </location>
</feature>
<feature type="compositionally biased region" description="Polar residues" evidence="1">
    <location>
        <begin position="25"/>
        <end position="37"/>
    </location>
</feature>
<evidence type="ECO:0000256" key="1">
    <source>
        <dbReference type="SAM" id="MobiDB-lite"/>
    </source>
</evidence>
<organism evidence="4 5">
    <name type="scientific">Streptomyces caledonius</name>
    <dbReference type="NCBI Taxonomy" id="3134107"/>
    <lineage>
        <taxon>Bacteria</taxon>
        <taxon>Bacillati</taxon>
        <taxon>Actinomycetota</taxon>
        <taxon>Actinomycetes</taxon>
        <taxon>Kitasatosporales</taxon>
        <taxon>Streptomycetaceae</taxon>
        <taxon>Streptomyces</taxon>
    </lineage>
</organism>
<feature type="transmembrane region" description="Helical" evidence="2">
    <location>
        <begin position="268"/>
        <end position="293"/>
    </location>
</feature>
<dbReference type="Proteomes" id="UP001382904">
    <property type="component" value="Unassembled WGS sequence"/>
</dbReference>
<comment type="caution">
    <text evidence="4">The sequence shown here is derived from an EMBL/GenBank/DDBJ whole genome shotgun (WGS) entry which is preliminary data.</text>
</comment>
<feature type="region of interest" description="Disordered" evidence="1">
    <location>
        <begin position="1"/>
        <end position="112"/>
    </location>
</feature>
<feature type="transmembrane region" description="Helical" evidence="2">
    <location>
        <begin position="140"/>
        <end position="163"/>
    </location>
</feature>
<reference evidence="4 5" key="1">
    <citation type="submission" date="2024-03" db="EMBL/GenBank/DDBJ databases">
        <title>Novel Streptomyces species of biotechnological and ecological value are a feature of Machair soil.</title>
        <authorList>
            <person name="Prole J.R."/>
            <person name="Goodfellow M."/>
            <person name="Allenby N."/>
            <person name="Ward A.C."/>
        </authorList>
    </citation>
    <scope>NUCLEOTIDE SEQUENCE [LARGE SCALE GENOMIC DNA]</scope>
    <source>
        <strain evidence="4 5">MS1.HAVA.3</strain>
    </source>
</reference>
<keyword evidence="2" id="KW-0472">Membrane</keyword>
<accession>A0ABU8UAC1</accession>
<evidence type="ECO:0000256" key="2">
    <source>
        <dbReference type="SAM" id="Phobius"/>
    </source>
</evidence>
<protein>
    <recommendedName>
        <fullName evidence="3">DUF7847 domain-containing protein</fullName>
    </recommendedName>
</protein>
<feature type="transmembrane region" description="Helical" evidence="2">
    <location>
        <begin position="183"/>
        <end position="214"/>
    </location>
</feature>
<feature type="compositionally biased region" description="Low complexity" evidence="1">
    <location>
        <begin position="96"/>
        <end position="110"/>
    </location>
</feature>
<evidence type="ECO:0000313" key="4">
    <source>
        <dbReference type="EMBL" id="MEJ8644078.1"/>
    </source>
</evidence>
<dbReference type="Pfam" id="PF25231">
    <property type="entry name" value="DUF7847"/>
    <property type="match status" value="1"/>
</dbReference>
<dbReference type="PANTHER" id="PTHR33133">
    <property type="entry name" value="OS08G0107100 PROTEIN-RELATED"/>
    <property type="match status" value="1"/>
</dbReference>
<name>A0ABU8UAC1_9ACTN</name>
<dbReference type="InterPro" id="IPR057169">
    <property type="entry name" value="DUF7847"/>
</dbReference>
<dbReference type="EMBL" id="JBBKAM010000002">
    <property type="protein sequence ID" value="MEJ8644078.1"/>
    <property type="molecule type" value="Genomic_DNA"/>
</dbReference>
<keyword evidence="2" id="KW-0812">Transmembrane</keyword>
<keyword evidence="2" id="KW-1133">Transmembrane helix</keyword>
<evidence type="ECO:0000259" key="3">
    <source>
        <dbReference type="Pfam" id="PF25231"/>
    </source>
</evidence>
<sequence length="465" mass="48208">MNDSPGWATPGSSPSDGERPETPADQPSSDGGAQQPSRPADDPKWSAEQPPPGQWSSPGSSENPPPAATPQPGTGWARTRSSPDRPRTAVSRPRRAPSGGSPAPGQAPAAKPGVIPLRPLGLGEILDGAVATLRTHWRSVLPISFTVAIFAVLAITLLQGFMFDRIEELDRPSSESDEALVSALSGTLVAGAGALVVTFVCTIVATAMLTMIYSRAVLGRPSSVGDAWRDCRPQLLRLAGLTALVALGGGVIIAIGFVPAVIAGVAGMSAGGVLTLAVLGGLTGFAVWVWLYVRVSLSPSVLMLERSSVFRSLSRSDKLVRNSWWRILGISVLASVIAGAVEFVIGIPFTIVALVSEGVSGGFDPDAPALSWTYLIILGIGQVIAMTITLPFKAGVSVLLYVDQRIRREALDLELARAAGVENYGGTPGAPGTPGTRASPAPHPLRPGADAMTSPGDCPSARHRR</sequence>